<dbReference type="GeneID" id="33553978"/>
<comment type="caution">
    <text evidence="1">The sequence shown here is derived from an EMBL/GenBank/DDBJ whole genome shotgun (WGS) entry which is preliminary data.</text>
</comment>
<dbReference type="Proteomes" id="UP000193218">
    <property type="component" value="Unassembled WGS sequence"/>
</dbReference>
<dbReference type="AlphaFoldDB" id="A0A1Y1U742"/>
<dbReference type="EMBL" id="NBSH01000017">
    <property type="protein sequence ID" value="ORX33822.1"/>
    <property type="molecule type" value="Genomic_DNA"/>
</dbReference>
<gene>
    <name evidence="1" type="ORF">BD324DRAFT_202940</name>
</gene>
<reference evidence="1 2" key="1">
    <citation type="submission" date="2017-03" db="EMBL/GenBank/DDBJ databases">
        <title>Widespread Adenine N6-methylation of Active Genes in Fungi.</title>
        <authorList>
            <consortium name="DOE Joint Genome Institute"/>
            <person name="Mondo S.J."/>
            <person name="Dannebaum R.O."/>
            <person name="Kuo R.C."/>
            <person name="Louie K.B."/>
            <person name="Bewick A.J."/>
            <person name="Labutti K."/>
            <person name="Haridas S."/>
            <person name="Kuo A."/>
            <person name="Salamov A."/>
            <person name="Ahrendt S.R."/>
            <person name="Lau R."/>
            <person name="Bowen B.P."/>
            <person name="Lipzen A."/>
            <person name="Sullivan W."/>
            <person name="Andreopoulos W.B."/>
            <person name="Clum A."/>
            <person name="Lindquist E."/>
            <person name="Daum C."/>
            <person name="Northen T.R."/>
            <person name="Ramamoorthy G."/>
            <person name="Schmitz R.J."/>
            <person name="Gryganskyi A."/>
            <person name="Culley D."/>
            <person name="Magnuson J."/>
            <person name="James T.Y."/>
            <person name="O'Malley M.A."/>
            <person name="Stajich J.E."/>
            <person name="Spatafora J.W."/>
            <person name="Visel A."/>
            <person name="Grigoriev I.V."/>
        </authorList>
    </citation>
    <scope>NUCLEOTIDE SEQUENCE [LARGE SCALE GENOMIC DNA]</scope>
    <source>
        <strain evidence="1 2">NRRL Y-17943</strain>
    </source>
</reference>
<dbReference type="RefSeq" id="XP_021868121.1">
    <property type="nucleotide sequence ID" value="XM_022012170.1"/>
</dbReference>
<organism evidence="1 2">
    <name type="scientific">Kockovaella imperatae</name>
    <dbReference type="NCBI Taxonomy" id="4999"/>
    <lineage>
        <taxon>Eukaryota</taxon>
        <taxon>Fungi</taxon>
        <taxon>Dikarya</taxon>
        <taxon>Basidiomycota</taxon>
        <taxon>Agaricomycotina</taxon>
        <taxon>Tremellomycetes</taxon>
        <taxon>Tremellales</taxon>
        <taxon>Cuniculitremaceae</taxon>
        <taxon>Kockovaella</taxon>
    </lineage>
</organism>
<protein>
    <submittedName>
        <fullName evidence="1">Uncharacterized protein</fullName>
    </submittedName>
</protein>
<evidence type="ECO:0000313" key="2">
    <source>
        <dbReference type="Proteomes" id="UP000193218"/>
    </source>
</evidence>
<keyword evidence="2" id="KW-1185">Reference proteome</keyword>
<dbReference type="InParanoid" id="A0A1Y1U742"/>
<evidence type="ECO:0000313" key="1">
    <source>
        <dbReference type="EMBL" id="ORX33822.1"/>
    </source>
</evidence>
<name>A0A1Y1U742_9TREE</name>
<sequence length="79" mass="8648">MVLANGQLVKWFMAMDCIPSITLLLFGFSESFGIIRVGWGKTEITETERCNLVRRAAAAAAAAPAGKLADAHFLIWTMF</sequence>
<proteinExistence type="predicted"/>
<accession>A0A1Y1U742</accession>